<evidence type="ECO:0000256" key="12">
    <source>
        <dbReference type="RuleBase" id="RU362132"/>
    </source>
</evidence>
<comment type="cofactor">
    <cofactor evidence="2">
        <name>thiamine diphosphate</name>
        <dbReference type="ChEBI" id="CHEBI:58937"/>
    </cofactor>
</comment>
<dbReference type="Pfam" id="PF00205">
    <property type="entry name" value="TPP_enzyme_M"/>
    <property type="match status" value="1"/>
</dbReference>
<evidence type="ECO:0000313" key="19">
    <source>
        <dbReference type="Proteomes" id="UP000247233"/>
    </source>
</evidence>
<dbReference type="GO" id="GO:0000949">
    <property type="term" value="P:aromatic amino acid family catabolic process to alcohol via Ehrlich pathway"/>
    <property type="evidence" value="ECO:0007669"/>
    <property type="project" value="TreeGrafter"/>
</dbReference>
<dbReference type="CDD" id="cd07038">
    <property type="entry name" value="TPP_PYR_PDC_IPDC_like"/>
    <property type="match status" value="1"/>
</dbReference>
<dbReference type="STRING" id="1448321.A0A317WM32"/>
<dbReference type="GO" id="GO:0005829">
    <property type="term" value="C:cytosol"/>
    <property type="evidence" value="ECO:0007669"/>
    <property type="project" value="TreeGrafter"/>
</dbReference>
<dbReference type="InterPro" id="IPR012110">
    <property type="entry name" value="PDC/IPDC-like"/>
</dbReference>
<evidence type="ECO:0000256" key="13">
    <source>
        <dbReference type="SAM" id="MobiDB-lite"/>
    </source>
</evidence>
<dbReference type="SUPFAM" id="SSF52518">
    <property type="entry name" value="Thiamin diphosphate-binding fold (THDP-binding)"/>
    <property type="match status" value="2"/>
</dbReference>
<dbReference type="InterPro" id="IPR029035">
    <property type="entry name" value="DHS-like_NAD/FAD-binding_dom"/>
</dbReference>
<proteinExistence type="inferred from homology"/>
<dbReference type="PIRSF" id="PIRSF036565">
    <property type="entry name" value="Pyruvt_ip_decrb"/>
    <property type="match status" value="1"/>
</dbReference>
<comment type="similarity">
    <text evidence="3 12">Belongs to the TPP enzyme family.</text>
</comment>
<feature type="domain" description="Thiamine pyrophosphate enzyme N-terminal TPP-binding" evidence="17">
    <location>
        <begin position="65"/>
        <end position="180"/>
    </location>
</feature>
<comment type="cofactor">
    <cofactor evidence="11">
        <name>Mg(2+)</name>
        <dbReference type="ChEBI" id="CHEBI:18420"/>
    </cofactor>
    <text evidence="11">Binds 1 Mg(2+) per subunit.</text>
</comment>
<comment type="catalytic activity">
    <reaction evidence="1">
        <text>a 2-oxocarboxylate + H(+) = an aldehyde + CO2</text>
        <dbReference type="Rhea" id="RHEA:11628"/>
        <dbReference type="ChEBI" id="CHEBI:15378"/>
        <dbReference type="ChEBI" id="CHEBI:16526"/>
        <dbReference type="ChEBI" id="CHEBI:17478"/>
        <dbReference type="ChEBI" id="CHEBI:35179"/>
        <dbReference type="EC" id="4.1.1.1"/>
    </reaction>
</comment>
<dbReference type="GeneID" id="37069761"/>
<dbReference type="InterPro" id="IPR047213">
    <property type="entry name" value="TPP_PYR_PDC_IPDC-like"/>
</dbReference>
<feature type="binding site" evidence="11">
    <location>
        <position position="503"/>
    </location>
    <ligand>
        <name>Mg(2+)</name>
        <dbReference type="ChEBI" id="CHEBI:18420"/>
    </ligand>
</feature>
<evidence type="ECO:0000256" key="7">
    <source>
        <dbReference type="ARBA" id="ARBA00022793"/>
    </source>
</evidence>
<evidence type="ECO:0000256" key="14">
    <source>
        <dbReference type="SAM" id="Phobius"/>
    </source>
</evidence>
<dbReference type="PROSITE" id="PS00187">
    <property type="entry name" value="TPP_ENZYMES"/>
    <property type="match status" value="1"/>
</dbReference>
<sequence length="635" mass="69211">MLFRSLTRWTKSCFRSGSDKDEVSREIPEKKEEEDVRGQTADVDDTCVGLRRPLKQPEFHQDKHTLGTFLAYRMEEIGVKDYFVVPGDFNLTLLDQLLKNDSLRLVGCCNELNAGYAADGYARASPARVAVVVVTFMVGSLSVLNAIAGALTDGLSVIVICGCPATKLLKDDRLIHHGLSTTDYDQALRMFREVTASAVRLDNAANAREVLDRTIAESLTKSMPVYIEVPADVGTVPVGRPSPLVINEPAPSKADAIAAVSNAFSRSWNHAAQPVMIIGPLARGCPQPLLLDFIERLGCPVFCQPDGKSLIPEDHDQFFGTFWGFASDPGIEKLALESDLWVVVGGRWSDLHHWGKAVYGPESIRTVDVQDGYVGMPSGERIEGVSLRATLSGIIGASLTSNCETCRPVKPLSANVTDTTTPDPNIPLPMTTISQGIGHLLKGNDTLIADSGDSWFNAQRVRLPRGADYQVQMIYSSIGWSLPATLGIQLARPDGRAILMIGDGAFQMTAQELSTMIRAKANPIILVMNNLGYVIETAIHDGPYNYISNWDYAGLGNCFSKAWHAVDGGSRFASAEESASRLAPGIISLRVKTAGEWHKALERIEREPEKLAILECCVHPTDYSEGLRQLGPVFR</sequence>
<dbReference type="Pfam" id="PF02775">
    <property type="entry name" value="TPP_enzyme_C"/>
    <property type="match status" value="1"/>
</dbReference>
<keyword evidence="19" id="KW-1185">Reference proteome</keyword>
<keyword evidence="18" id="KW-0670">Pyruvate</keyword>
<dbReference type="PANTHER" id="PTHR43452">
    <property type="entry name" value="PYRUVATE DECARBOXYLASE"/>
    <property type="match status" value="1"/>
</dbReference>
<dbReference type="InterPro" id="IPR000399">
    <property type="entry name" value="TPP-bd_CS"/>
</dbReference>
<dbReference type="CDD" id="cd02005">
    <property type="entry name" value="TPP_PDC_IPDC"/>
    <property type="match status" value="1"/>
</dbReference>
<feature type="domain" description="Thiamine pyrophosphate enzyme TPP-binding" evidence="16">
    <location>
        <begin position="458"/>
        <end position="535"/>
    </location>
</feature>
<gene>
    <name evidence="18" type="ORF">BO70DRAFT_421033</name>
</gene>
<feature type="region of interest" description="Disordered" evidence="13">
    <location>
        <begin position="15"/>
        <end position="39"/>
    </location>
</feature>
<feature type="domain" description="Thiamine pyrophosphate enzyme central" evidence="15">
    <location>
        <begin position="269"/>
        <end position="362"/>
    </location>
</feature>
<evidence type="ECO:0000256" key="5">
    <source>
        <dbReference type="ARBA" id="ARBA00014422"/>
    </source>
</evidence>
<evidence type="ECO:0000256" key="11">
    <source>
        <dbReference type="PIRSR" id="PIRSR036565-2"/>
    </source>
</evidence>
<keyword evidence="14" id="KW-1133">Transmembrane helix</keyword>
<dbReference type="RefSeq" id="XP_025401292.1">
    <property type="nucleotide sequence ID" value="XM_025547524.1"/>
</dbReference>
<dbReference type="EMBL" id="MSFL01000006">
    <property type="protein sequence ID" value="PWY87409.1"/>
    <property type="molecule type" value="Genomic_DNA"/>
</dbReference>
<comment type="caution">
    <text evidence="18">The sequence shown here is derived from an EMBL/GenBank/DDBJ whole genome shotgun (WGS) entry which is preliminary data.</text>
</comment>
<dbReference type="VEuPathDB" id="FungiDB:BO70DRAFT_421033"/>
<dbReference type="Gene3D" id="3.40.50.1220">
    <property type="entry name" value="TPP-binding domain"/>
    <property type="match status" value="1"/>
</dbReference>
<evidence type="ECO:0000256" key="9">
    <source>
        <dbReference type="ARBA" id="ARBA00023052"/>
    </source>
</evidence>
<dbReference type="InterPro" id="IPR011766">
    <property type="entry name" value="TPP_enzyme_TPP-bd"/>
</dbReference>
<name>A0A317WM32_9EURO</name>
<accession>A0A317WM32</accession>
<evidence type="ECO:0000256" key="4">
    <source>
        <dbReference type="ARBA" id="ARBA00013202"/>
    </source>
</evidence>
<keyword evidence="10" id="KW-0456">Lyase</keyword>
<dbReference type="OrthoDB" id="3970464at2759"/>
<dbReference type="PANTHER" id="PTHR43452:SF1">
    <property type="entry name" value="PYRUVATE DECARBOXYLASE C186.09-RELATED"/>
    <property type="match status" value="1"/>
</dbReference>
<keyword evidence="8 11" id="KW-0460">Magnesium</keyword>
<dbReference type="InterPro" id="IPR029061">
    <property type="entry name" value="THDP-binding"/>
</dbReference>
<dbReference type="GO" id="GO:0000287">
    <property type="term" value="F:magnesium ion binding"/>
    <property type="evidence" value="ECO:0007669"/>
    <property type="project" value="InterPro"/>
</dbReference>
<dbReference type="SUPFAM" id="SSF52467">
    <property type="entry name" value="DHS-like NAD/FAD-binding domain"/>
    <property type="match status" value="1"/>
</dbReference>
<dbReference type="AlphaFoldDB" id="A0A317WM32"/>
<keyword evidence="7" id="KW-0210">Decarboxylase</keyword>
<dbReference type="Gene3D" id="3.40.50.970">
    <property type="match status" value="2"/>
</dbReference>
<evidence type="ECO:0000256" key="3">
    <source>
        <dbReference type="ARBA" id="ARBA00007812"/>
    </source>
</evidence>
<dbReference type="GO" id="GO:0004737">
    <property type="term" value="F:pyruvate decarboxylase activity"/>
    <property type="evidence" value="ECO:0007669"/>
    <property type="project" value="UniProtKB-EC"/>
</dbReference>
<evidence type="ECO:0000259" key="16">
    <source>
        <dbReference type="Pfam" id="PF02775"/>
    </source>
</evidence>
<keyword evidence="6 11" id="KW-0479">Metal-binding</keyword>
<evidence type="ECO:0000256" key="6">
    <source>
        <dbReference type="ARBA" id="ARBA00022723"/>
    </source>
</evidence>
<dbReference type="EC" id="4.1.1.1" evidence="4"/>
<dbReference type="InterPro" id="IPR047214">
    <property type="entry name" value="TPP_PDC_IPDC"/>
</dbReference>
<evidence type="ECO:0000313" key="18">
    <source>
        <dbReference type="EMBL" id="PWY87409.1"/>
    </source>
</evidence>
<dbReference type="Pfam" id="PF02776">
    <property type="entry name" value="TPP_enzyme_N"/>
    <property type="match status" value="1"/>
</dbReference>
<dbReference type="InterPro" id="IPR012000">
    <property type="entry name" value="Thiamin_PyroP_enz_cen_dom"/>
</dbReference>
<organism evidence="18 19">
    <name type="scientific">Aspergillus heteromorphus CBS 117.55</name>
    <dbReference type="NCBI Taxonomy" id="1448321"/>
    <lineage>
        <taxon>Eukaryota</taxon>
        <taxon>Fungi</taxon>
        <taxon>Dikarya</taxon>
        <taxon>Ascomycota</taxon>
        <taxon>Pezizomycotina</taxon>
        <taxon>Eurotiomycetes</taxon>
        <taxon>Eurotiomycetidae</taxon>
        <taxon>Eurotiales</taxon>
        <taxon>Aspergillaceae</taxon>
        <taxon>Aspergillus</taxon>
        <taxon>Aspergillus subgen. Circumdati</taxon>
    </lineage>
</organism>
<protein>
    <recommendedName>
        <fullName evidence="5">Pyruvate decarboxylase</fullName>
        <ecNumber evidence="4">4.1.1.1</ecNumber>
    </recommendedName>
</protein>
<dbReference type="InterPro" id="IPR012001">
    <property type="entry name" value="Thiamin_PyroP_enz_TPP-bd_dom"/>
</dbReference>
<evidence type="ECO:0000256" key="2">
    <source>
        <dbReference type="ARBA" id="ARBA00001964"/>
    </source>
</evidence>
<dbReference type="GO" id="GO:0030976">
    <property type="term" value="F:thiamine pyrophosphate binding"/>
    <property type="evidence" value="ECO:0007669"/>
    <property type="project" value="InterPro"/>
</dbReference>
<keyword evidence="9 12" id="KW-0786">Thiamine pyrophosphate</keyword>
<dbReference type="Proteomes" id="UP000247233">
    <property type="component" value="Unassembled WGS sequence"/>
</dbReference>
<evidence type="ECO:0000256" key="1">
    <source>
        <dbReference type="ARBA" id="ARBA00001041"/>
    </source>
</evidence>
<keyword evidence="14" id="KW-0812">Transmembrane</keyword>
<evidence type="ECO:0000259" key="15">
    <source>
        <dbReference type="Pfam" id="PF00205"/>
    </source>
</evidence>
<keyword evidence="14" id="KW-0472">Membrane</keyword>
<dbReference type="FunFam" id="3.40.50.970:FF:000024">
    <property type="entry name" value="Pyruvate decarboxylase isozyme"/>
    <property type="match status" value="1"/>
</dbReference>
<evidence type="ECO:0000256" key="10">
    <source>
        <dbReference type="ARBA" id="ARBA00023239"/>
    </source>
</evidence>
<feature type="binding site" evidence="11">
    <location>
        <position position="532"/>
    </location>
    <ligand>
        <name>Mg(2+)</name>
        <dbReference type="ChEBI" id="CHEBI:18420"/>
    </ligand>
</feature>
<feature type="transmembrane region" description="Helical" evidence="14">
    <location>
        <begin position="129"/>
        <end position="151"/>
    </location>
</feature>
<feature type="binding site" evidence="11">
    <location>
        <position position="530"/>
    </location>
    <ligand>
        <name>Mg(2+)</name>
        <dbReference type="ChEBI" id="CHEBI:18420"/>
    </ligand>
</feature>
<evidence type="ECO:0000256" key="8">
    <source>
        <dbReference type="ARBA" id="ARBA00022842"/>
    </source>
</evidence>
<reference evidence="18 19" key="1">
    <citation type="submission" date="2016-12" db="EMBL/GenBank/DDBJ databases">
        <title>The genomes of Aspergillus section Nigri reveals drivers in fungal speciation.</title>
        <authorList>
            <consortium name="DOE Joint Genome Institute"/>
            <person name="Vesth T.C."/>
            <person name="Nybo J."/>
            <person name="Theobald S."/>
            <person name="Brandl J."/>
            <person name="Frisvad J.C."/>
            <person name="Nielsen K.F."/>
            <person name="Lyhne E.K."/>
            <person name="Kogle M.E."/>
            <person name="Kuo A."/>
            <person name="Riley R."/>
            <person name="Clum A."/>
            <person name="Nolan M."/>
            <person name="Lipzen A."/>
            <person name="Salamov A."/>
            <person name="Henrissat B."/>
            <person name="Wiebenga A."/>
            <person name="De Vries R.P."/>
            <person name="Grigoriev I.V."/>
            <person name="Mortensen U.H."/>
            <person name="Andersen M.R."/>
            <person name="Baker S.E."/>
        </authorList>
    </citation>
    <scope>NUCLEOTIDE SEQUENCE [LARGE SCALE GENOMIC DNA]</scope>
    <source>
        <strain evidence="18 19">CBS 117.55</strain>
    </source>
</reference>
<evidence type="ECO:0000259" key="17">
    <source>
        <dbReference type="Pfam" id="PF02776"/>
    </source>
</evidence>
<feature type="compositionally biased region" description="Basic and acidic residues" evidence="13">
    <location>
        <begin position="17"/>
        <end position="37"/>
    </location>
</feature>